<evidence type="ECO:0000256" key="2">
    <source>
        <dbReference type="ARBA" id="ARBA00022679"/>
    </source>
</evidence>
<keyword evidence="2" id="KW-0808">Transferase</keyword>
<reference evidence="4" key="1">
    <citation type="journal article" date="2015" name="Nature">
        <title>Complex archaea that bridge the gap between prokaryotes and eukaryotes.</title>
        <authorList>
            <person name="Spang A."/>
            <person name="Saw J.H."/>
            <person name="Jorgensen S.L."/>
            <person name="Zaremba-Niedzwiedzka K."/>
            <person name="Martijn J."/>
            <person name="Lind A.E."/>
            <person name="van Eijk R."/>
            <person name="Schleper C."/>
            <person name="Guy L."/>
            <person name="Ettema T.J."/>
        </authorList>
    </citation>
    <scope>NUCLEOTIDE SEQUENCE</scope>
</reference>
<dbReference type="AlphaFoldDB" id="A0A0F8Y6F5"/>
<sequence>MKIKSILPYYGSKRSLASTIVEVLGGHKTYWEPFCGSLAVLFGKPPCEMETVND</sequence>
<evidence type="ECO:0000313" key="4">
    <source>
        <dbReference type="EMBL" id="KKK49764.1"/>
    </source>
</evidence>
<keyword evidence="1" id="KW-0489">Methyltransferase</keyword>
<comment type="caution">
    <text evidence="4">The sequence shown here is derived from an EMBL/GenBank/DDBJ whole genome shotgun (WGS) entry which is preliminary data.</text>
</comment>
<feature type="non-terminal residue" evidence="4">
    <location>
        <position position="54"/>
    </location>
</feature>
<dbReference type="GO" id="GO:0009307">
    <property type="term" value="P:DNA restriction-modification system"/>
    <property type="evidence" value="ECO:0007669"/>
    <property type="project" value="InterPro"/>
</dbReference>
<dbReference type="Pfam" id="PF02086">
    <property type="entry name" value="MethyltransfD12"/>
    <property type="match status" value="1"/>
</dbReference>
<protein>
    <recommendedName>
        <fullName evidence="5">DNA adenine methylase</fullName>
    </recommendedName>
</protein>
<dbReference type="Gene3D" id="3.40.50.150">
    <property type="entry name" value="Vaccinia Virus protein VP39"/>
    <property type="match status" value="1"/>
</dbReference>
<dbReference type="EMBL" id="LAZR01068368">
    <property type="protein sequence ID" value="KKK49764.1"/>
    <property type="molecule type" value="Genomic_DNA"/>
</dbReference>
<gene>
    <name evidence="4" type="ORF">LCGC14_3131740</name>
</gene>
<proteinExistence type="predicted"/>
<dbReference type="InterPro" id="IPR029063">
    <property type="entry name" value="SAM-dependent_MTases_sf"/>
</dbReference>
<organism evidence="4">
    <name type="scientific">marine sediment metagenome</name>
    <dbReference type="NCBI Taxonomy" id="412755"/>
    <lineage>
        <taxon>unclassified sequences</taxon>
        <taxon>metagenomes</taxon>
        <taxon>ecological metagenomes</taxon>
    </lineage>
</organism>
<evidence type="ECO:0000256" key="1">
    <source>
        <dbReference type="ARBA" id="ARBA00022603"/>
    </source>
</evidence>
<dbReference type="GO" id="GO:0009007">
    <property type="term" value="F:site-specific DNA-methyltransferase (adenine-specific) activity"/>
    <property type="evidence" value="ECO:0007669"/>
    <property type="project" value="UniProtKB-EC"/>
</dbReference>
<name>A0A0F8Y6F5_9ZZZZ</name>
<dbReference type="SUPFAM" id="SSF53335">
    <property type="entry name" value="S-adenosyl-L-methionine-dependent methyltransferases"/>
    <property type="match status" value="1"/>
</dbReference>
<accession>A0A0F8Y6F5</accession>
<keyword evidence="3" id="KW-0949">S-adenosyl-L-methionine</keyword>
<dbReference type="InterPro" id="IPR012327">
    <property type="entry name" value="MeTrfase_D12"/>
</dbReference>
<evidence type="ECO:0000256" key="3">
    <source>
        <dbReference type="ARBA" id="ARBA00022691"/>
    </source>
</evidence>
<dbReference type="GO" id="GO:0032259">
    <property type="term" value="P:methylation"/>
    <property type="evidence" value="ECO:0007669"/>
    <property type="project" value="UniProtKB-KW"/>
</dbReference>
<evidence type="ECO:0008006" key="5">
    <source>
        <dbReference type="Google" id="ProtNLM"/>
    </source>
</evidence>